<dbReference type="AlphaFoldDB" id="A0AAV4VW32"/>
<keyword evidence="2" id="KW-0732">Signal</keyword>
<evidence type="ECO:0000313" key="4">
    <source>
        <dbReference type="Proteomes" id="UP001054837"/>
    </source>
</evidence>
<evidence type="ECO:0000256" key="2">
    <source>
        <dbReference type="SAM" id="SignalP"/>
    </source>
</evidence>
<keyword evidence="1" id="KW-0472">Membrane</keyword>
<evidence type="ECO:0000313" key="3">
    <source>
        <dbReference type="EMBL" id="GIY74169.1"/>
    </source>
</evidence>
<gene>
    <name evidence="3" type="ORF">CDAR_166462</name>
</gene>
<organism evidence="3 4">
    <name type="scientific">Caerostris darwini</name>
    <dbReference type="NCBI Taxonomy" id="1538125"/>
    <lineage>
        <taxon>Eukaryota</taxon>
        <taxon>Metazoa</taxon>
        <taxon>Ecdysozoa</taxon>
        <taxon>Arthropoda</taxon>
        <taxon>Chelicerata</taxon>
        <taxon>Arachnida</taxon>
        <taxon>Araneae</taxon>
        <taxon>Araneomorphae</taxon>
        <taxon>Entelegynae</taxon>
        <taxon>Araneoidea</taxon>
        <taxon>Araneidae</taxon>
        <taxon>Caerostris</taxon>
    </lineage>
</organism>
<feature type="chain" id="PRO_5043943750" evidence="2">
    <location>
        <begin position="21"/>
        <end position="183"/>
    </location>
</feature>
<keyword evidence="4" id="KW-1185">Reference proteome</keyword>
<accession>A0AAV4VW32</accession>
<evidence type="ECO:0000256" key="1">
    <source>
        <dbReference type="SAM" id="Phobius"/>
    </source>
</evidence>
<reference evidence="3 4" key="1">
    <citation type="submission" date="2021-06" db="EMBL/GenBank/DDBJ databases">
        <title>Caerostris darwini draft genome.</title>
        <authorList>
            <person name="Kono N."/>
            <person name="Arakawa K."/>
        </authorList>
    </citation>
    <scope>NUCLEOTIDE SEQUENCE [LARGE SCALE GENOMIC DNA]</scope>
</reference>
<feature type="signal peptide" evidence="2">
    <location>
        <begin position="1"/>
        <end position="20"/>
    </location>
</feature>
<keyword evidence="1" id="KW-1133">Transmembrane helix</keyword>
<dbReference type="Proteomes" id="UP001054837">
    <property type="component" value="Unassembled WGS sequence"/>
</dbReference>
<protein>
    <submittedName>
        <fullName evidence="3">Uncharacterized protein</fullName>
    </submittedName>
</protein>
<feature type="transmembrane region" description="Helical" evidence="1">
    <location>
        <begin position="145"/>
        <end position="171"/>
    </location>
</feature>
<dbReference type="EMBL" id="BPLQ01013702">
    <property type="protein sequence ID" value="GIY74169.1"/>
    <property type="molecule type" value="Genomic_DNA"/>
</dbReference>
<comment type="caution">
    <text evidence="3">The sequence shown here is derived from an EMBL/GenBank/DDBJ whole genome shotgun (WGS) entry which is preliminary data.</text>
</comment>
<proteinExistence type="predicted"/>
<keyword evidence="1" id="KW-0812">Transmembrane</keyword>
<sequence>MGAAKLAVIITFALLTGIWCFCNGVCVRSYCDSILLFPFLIAIQYVLKDRKIKGTAQFNCSYPNDAQNIRKSDNCTSTDNFGDFLFNAETAELKNVADENFFSDTNTNIGCHDLEQAADFMSQNKTHSFPALCFRTPNAKDTFKFLVALFGINGNLIRVAFICYFLGVMLICLERGIECSGAE</sequence>
<name>A0AAV4VW32_9ARAC</name>